<dbReference type="EMBL" id="UINC01064612">
    <property type="protein sequence ID" value="SVB93444.1"/>
    <property type="molecule type" value="Genomic_DNA"/>
</dbReference>
<evidence type="ECO:0000313" key="7">
    <source>
        <dbReference type="EMBL" id="SVB93444.1"/>
    </source>
</evidence>
<keyword evidence="5 6" id="KW-0472">Membrane</keyword>
<reference evidence="7" key="1">
    <citation type="submission" date="2018-05" db="EMBL/GenBank/DDBJ databases">
        <authorList>
            <person name="Lanie J.A."/>
            <person name="Ng W.-L."/>
            <person name="Kazmierczak K.M."/>
            <person name="Andrzejewski T.M."/>
            <person name="Davidsen T.M."/>
            <person name="Wayne K.J."/>
            <person name="Tettelin H."/>
            <person name="Glass J.I."/>
            <person name="Rusch D."/>
            <person name="Podicherti R."/>
            <person name="Tsui H.-C.T."/>
            <person name="Winkler M.E."/>
        </authorList>
    </citation>
    <scope>NUCLEOTIDE SEQUENCE</scope>
</reference>
<feature type="transmembrane region" description="Helical" evidence="6">
    <location>
        <begin position="18"/>
        <end position="35"/>
    </location>
</feature>
<dbReference type="GO" id="GO:0043190">
    <property type="term" value="C:ATP-binding cassette (ABC) transporter complex"/>
    <property type="evidence" value="ECO:0007669"/>
    <property type="project" value="TreeGrafter"/>
</dbReference>
<protein>
    <recommendedName>
        <fullName evidence="8">LptF/LptG family permease</fullName>
    </recommendedName>
</protein>
<evidence type="ECO:0000256" key="2">
    <source>
        <dbReference type="ARBA" id="ARBA00022475"/>
    </source>
</evidence>
<sequence length="202" mass="23098">MKNFVINKYLTGEFLKSFLNVLLIFCCAGLVMNLFEEINYFRKYDVGMGLPIQLSFMIIPSIVINMLPFILFLSSMWVLIKLKNNRDLLSLRTFGISNGKFIFLFSSIAFIIGIIILTALNPVTSVAVKYYEDIKGSYDLDKSHLASINANGIWIKEKIGKNINIIKSGELRGNFLIDVSIYKFNENNLLFERTEAKQANIR</sequence>
<proteinExistence type="predicted"/>
<evidence type="ECO:0000256" key="5">
    <source>
        <dbReference type="ARBA" id="ARBA00023136"/>
    </source>
</evidence>
<evidence type="ECO:0008006" key="8">
    <source>
        <dbReference type="Google" id="ProtNLM"/>
    </source>
</evidence>
<evidence type="ECO:0000256" key="1">
    <source>
        <dbReference type="ARBA" id="ARBA00004651"/>
    </source>
</evidence>
<evidence type="ECO:0000256" key="6">
    <source>
        <dbReference type="SAM" id="Phobius"/>
    </source>
</evidence>
<keyword evidence="4 6" id="KW-1133">Transmembrane helix</keyword>
<feature type="non-terminal residue" evidence="7">
    <location>
        <position position="202"/>
    </location>
</feature>
<comment type="subcellular location">
    <subcellularLocation>
        <location evidence="1">Cell membrane</location>
        <topology evidence="1">Multi-pass membrane protein</topology>
    </subcellularLocation>
</comment>
<dbReference type="InterPro" id="IPR005495">
    <property type="entry name" value="LptG/LptF_permease"/>
</dbReference>
<accession>A0A382I194</accession>
<keyword evidence="2" id="KW-1003">Cell membrane</keyword>
<gene>
    <name evidence="7" type="ORF">METZ01_LOCUS246298</name>
</gene>
<name>A0A382I194_9ZZZZ</name>
<feature type="transmembrane region" description="Helical" evidence="6">
    <location>
        <begin position="55"/>
        <end position="80"/>
    </location>
</feature>
<dbReference type="PANTHER" id="PTHR33529">
    <property type="entry name" value="SLR0882 PROTEIN-RELATED"/>
    <property type="match status" value="1"/>
</dbReference>
<keyword evidence="3 6" id="KW-0812">Transmembrane</keyword>
<dbReference type="AlphaFoldDB" id="A0A382I194"/>
<dbReference type="Pfam" id="PF03739">
    <property type="entry name" value="LptF_LptG"/>
    <property type="match status" value="1"/>
</dbReference>
<dbReference type="PANTHER" id="PTHR33529:SF8">
    <property type="entry name" value="PERMEASE, YJGP_YJGQ FAMILY"/>
    <property type="match status" value="1"/>
</dbReference>
<dbReference type="GO" id="GO:0015920">
    <property type="term" value="P:lipopolysaccharide transport"/>
    <property type="evidence" value="ECO:0007669"/>
    <property type="project" value="TreeGrafter"/>
</dbReference>
<organism evidence="7">
    <name type="scientific">marine metagenome</name>
    <dbReference type="NCBI Taxonomy" id="408172"/>
    <lineage>
        <taxon>unclassified sequences</taxon>
        <taxon>metagenomes</taxon>
        <taxon>ecological metagenomes</taxon>
    </lineage>
</organism>
<evidence type="ECO:0000256" key="4">
    <source>
        <dbReference type="ARBA" id="ARBA00022989"/>
    </source>
</evidence>
<feature type="transmembrane region" description="Helical" evidence="6">
    <location>
        <begin position="101"/>
        <end position="120"/>
    </location>
</feature>
<evidence type="ECO:0000256" key="3">
    <source>
        <dbReference type="ARBA" id="ARBA00022692"/>
    </source>
</evidence>